<feature type="domain" description="Knr4/Smi1-like" evidence="1">
    <location>
        <begin position="9"/>
        <end position="130"/>
    </location>
</feature>
<keyword evidence="3" id="KW-1185">Reference proteome</keyword>
<dbReference type="EMBL" id="JBHTJF010000014">
    <property type="protein sequence ID" value="MFD0942817.1"/>
    <property type="molecule type" value="Genomic_DNA"/>
</dbReference>
<sequence length="132" mass="15450">MEWKYTIALEDETLIEKFESTYDVKFPASFIQIVKQYNAGYPTPPAYGDQEAKALLSFNPTDDESIWEAMKQMQEARVTNVVPFMNDDFGNYICFYEDPLEDEQQIVFIDSERDHSMKVIAENFDAFLALFR</sequence>
<evidence type="ECO:0000259" key="1">
    <source>
        <dbReference type="SMART" id="SM00860"/>
    </source>
</evidence>
<accession>A0ABW3H0H5</accession>
<name>A0ABW3H0H5_9BACL</name>
<evidence type="ECO:0000313" key="3">
    <source>
        <dbReference type="Proteomes" id="UP001596976"/>
    </source>
</evidence>
<organism evidence="2 3">
    <name type="scientific">Savagea faecisuis</name>
    <dbReference type="NCBI Taxonomy" id="1274803"/>
    <lineage>
        <taxon>Bacteria</taxon>
        <taxon>Bacillati</taxon>
        <taxon>Bacillota</taxon>
        <taxon>Bacilli</taxon>
        <taxon>Bacillales</taxon>
        <taxon>Caryophanaceae</taxon>
        <taxon>Savagea</taxon>
    </lineage>
</organism>
<gene>
    <name evidence="2" type="ORF">ACFQ0V_03415</name>
</gene>
<dbReference type="InterPro" id="IPR037883">
    <property type="entry name" value="Knr4/Smi1-like_sf"/>
</dbReference>
<dbReference type="SMART" id="SM00860">
    <property type="entry name" value="SMI1_KNR4"/>
    <property type="match status" value="1"/>
</dbReference>
<dbReference type="SUPFAM" id="SSF160631">
    <property type="entry name" value="SMI1/KNR4-like"/>
    <property type="match status" value="1"/>
</dbReference>
<dbReference type="Proteomes" id="UP001596976">
    <property type="component" value="Unassembled WGS sequence"/>
</dbReference>
<dbReference type="Gene3D" id="3.40.1580.10">
    <property type="entry name" value="SMI1/KNR4-like"/>
    <property type="match status" value="1"/>
</dbReference>
<dbReference type="InterPro" id="IPR018958">
    <property type="entry name" value="Knr4/Smi1-like_dom"/>
</dbReference>
<comment type="caution">
    <text evidence="2">The sequence shown here is derived from an EMBL/GenBank/DDBJ whole genome shotgun (WGS) entry which is preliminary data.</text>
</comment>
<evidence type="ECO:0000313" key="2">
    <source>
        <dbReference type="EMBL" id="MFD0942817.1"/>
    </source>
</evidence>
<dbReference type="RefSeq" id="WP_381009696.1">
    <property type="nucleotide sequence ID" value="NZ_JBHTJF010000014.1"/>
</dbReference>
<proteinExistence type="predicted"/>
<dbReference type="Pfam" id="PF09346">
    <property type="entry name" value="SMI1_KNR4"/>
    <property type="match status" value="1"/>
</dbReference>
<protein>
    <submittedName>
        <fullName evidence="2">SMI1/KNR4 family protein</fullName>
    </submittedName>
</protein>
<reference evidence="3" key="1">
    <citation type="journal article" date="2019" name="Int. J. Syst. Evol. Microbiol.">
        <title>The Global Catalogue of Microorganisms (GCM) 10K type strain sequencing project: providing services to taxonomists for standard genome sequencing and annotation.</title>
        <authorList>
            <consortium name="The Broad Institute Genomics Platform"/>
            <consortium name="The Broad Institute Genome Sequencing Center for Infectious Disease"/>
            <person name="Wu L."/>
            <person name="Ma J."/>
        </authorList>
    </citation>
    <scope>NUCLEOTIDE SEQUENCE [LARGE SCALE GENOMIC DNA]</scope>
    <source>
        <strain evidence="3">CCUG 63563</strain>
    </source>
</reference>